<dbReference type="HAMAP" id="MF_00276">
    <property type="entry name" value="KdpC"/>
    <property type="match status" value="1"/>
</dbReference>
<evidence type="ECO:0000256" key="7">
    <source>
        <dbReference type="ARBA" id="ARBA00022958"/>
    </source>
</evidence>
<dbReference type="InterPro" id="IPR003820">
    <property type="entry name" value="KdpC"/>
</dbReference>
<keyword evidence="10 11" id="KW-0472">Membrane</keyword>
<protein>
    <recommendedName>
        <fullName evidence="11">Potassium-transporting ATPase KdpC subunit</fullName>
    </recommendedName>
    <alternativeName>
        <fullName evidence="11">ATP phosphohydrolase [potassium-transporting] C chain</fullName>
    </alternativeName>
    <alternativeName>
        <fullName evidence="11">Potassium-binding and translocating subunit C</fullName>
    </alternativeName>
    <alternativeName>
        <fullName evidence="11">Potassium-translocating ATPase C chain</fullName>
    </alternativeName>
</protein>
<evidence type="ECO:0000256" key="9">
    <source>
        <dbReference type="ARBA" id="ARBA00023065"/>
    </source>
</evidence>
<keyword evidence="5 11" id="KW-0547">Nucleotide-binding</keyword>
<evidence type="ECO:0000256" key="3">
    <source>
        <dbReference type="ARBA" id="ARBA00022538"/>
    </source>
</evidence>
<dbReference type="PANTHER" id="PTHR30042:SF2">
    <property type="entry name" value="POTASSIUM-TRANSPORTING ATPASE KDPC SUBUNIT"/>
    <property type="match status" value="1"/>
</dbReference>
<evidence type="ECO:0000313" key="13">
    <source>
        <dbReference type="Proteomes" id="UP000036700"/>
    </source>
</evidence>
<keyword evidence="7 11" id="KW-0630">Potassium</keyword>
<dbReference type="GO" id="GO:0005524">
    <property type="term" value="F:ATP binding"/>
    <property type="evidence" value="ECO:0007669"/>
    <property type="project" value="UniProtKB-UniRule"/>
</dbReference>
<keyword evidence="2 11" id="KW-1003">Cell membrane</keyword>
<name>A0A0G3EMK8_9BURK</name>
<keyword evidence="4 11" id="KW-0812">Transmembrane</keyword>
<dbReference type="KEGG" id="ptx:ABW99_02360"/>
<dbReference type="Proteomes" id="UP000036700">
    <property type="component" value="Chromosome"/>
</dbReference>
<evidence type="ECO:0000256" key="11">
    <source>
        <dbReference type="HAMAP-Rule" id="MF_00276"/>
    </source>
</evidence>
<organism evidence="12 13">
    <name type="scientific">Pandoraea thiooxydans</name>
    <dbReference type="NCBI Taxonomy" id="445709"/>
    <lineage>
        <taxon>Bacteria</taxon>
        <taxon>Pseudomonadati</taxon>
        <taxon>Pseudomonadota</taxon>
        <taxon>Betaproteobacteria</taxon>
        <taxon>Burkholderiales</taxon>
        <taxon>Burkholderiaceae</taxon>
        <taxon>Pandoraea</taxon>
    </lineage>
</organism>
<proteinExistence type="inferred from homology"/>
<dbReference type="OrthoDB" id="9788285at2"/>
<gene>
    <name evidence="11" type="primary">kdpC</name>
    <name evidence="12" type="ORF">ABW99_02360</name>
</gene>
<evidence type="ECO:0000256" key="6">
    <source>
        <dbReference type="ARBA" id="ARBA00022840"/>
    </source>
</evidence>
<evidence type="ECO:0000256" key="2">
    <source>
        <dbReference type="ARBA" id="ARBA00022475"/>
    </source>
</evidence>
<keyword evidence="3 11" id="KW-0633">Potassium transport</keyword>
<dbReference type="PIRSF" id="PIRSF001296">
    <property type="entry name" value="K_ATPase_KdpC"/>
    <property type="match status" value="1"/>
</dbReference>
<evidence type="ECO:0000256" key="10">
    <source>
        <dbReference type="ARBA" id="ARBA00023136"/>
    </source>
</evidence>
<dbReference type="NCBIfam" id="TIGR00681">
    <property type="entry name" value="kdpC"/>
    <property type="match status" value="1"/>
</dbReference>
<evidence type="ECO:0000256" key="1">
    <source>
        <dbReference type="ARBA" id="ARBA00022448"/>
    </source>
</evidence>
<dbReference type="PATRIC" id="fig|445709.3.peg.514"/>
<dbReference type="GO" id="GO:0005886">
    <property type="term" value="C:plasma membrane"/>
    <property type="evidence" value="ECO:0007669"/>
    <property type="project" value="UniProtKB-SubCell"/>
</dbReference>
<keyword evidence="8 11" id="KW-1133">Transmembrane helix</keyword>
<keyword evidence="1 11" id="KW-0813">Transport</keyword>
<dbReference type="PANTHER" id="PTHR30042">
    <property type="entry name" value="POTASSIUM-TRANSPORTING ATPASE C CHAIN"/>
    <property type="match status" value="1"/>
</dbReference>
<evidence type="ECO:0000256" key="8">
    <source>
        <dbReference type="ARBA" id="ARBA00022989"/>
    </source>
</evidence>
<dbReference type="RefSeq" id="WP_047212781.1">
    <property type="nucleotide sequence ID" value="NZ_CP011568.3"/>
</dbReference>
<comment type="subunit">
    <text evidence="11">The system is composed of three essential subunits: KdpA, KdpB and KdpC.</text>
</comment>
<comment type="function">
    <text evidence="11">Part of the high-affinity ATP-driven potassium transport (or Kdp) system, which catalyzes the hydrolysis of ATP coupled with the electrogenic transport of potassium into the cytoplasm. This subunit acts as a catalytic chaperone that increases the ATP-binding affinity of the ATP-hydrolyzing subunit KdpB by the formation of a transient KdpB/KdpC/ATP ternary complex.</text>
</comment>
<dbReference type="NCBIfam" id="NF001454">
    <property type="entry name" value="PRK00315.1"/>
    <property type="match status" value="1"/>
</dbReference>
<reference evidence="13" key="1">
    <citation type="submission" date="2015-06" db="EMBL/GenBank/DDBJ databases">
        <authorList>
            <person name="Lim Y.L."/>
            <person name="Ee R."/>
            <person name="Yong D."/>
            <person name="How K.Y."/>
            <person name="Yin W.F."/>
            <person name="Chan K.G."/>
        </authorList>
    </citation>
    <scope>NUCLEOTIDE SEQUENCE [LARGE SCALE GENOMIC DNA]</scope>
    <source>
        <strain evidence="13">DSM 25325</strain>
    </source>
</reference>
<keyword evidence="6 11" id="KW-0067">ATP-binding</keyword>
<evidence type="ECO:0000313" key="12">
    <source>
        <dbReference type="EMBL" id="AKJ67244.1"/>
    </source>
</evidence>
<dbReference type="GO" id="GO:0008556">
    <property type="term" value="F:P-type potassium transmembrane transporter activity"/>
    <property type="evidence" value="ECO:0007669"/>
    <property type="project" value="InterPro"/>
</dbReference>
<keyword evidence="13" id="KW-1185">Reference proteome</keyword>
<dbReference type="EMBL" id="CP011568">
    <property type="protein sequence ID" value="AKJ67244.1"/>
    <property type="molecule type" value="Genomic_DNA"/>
</dbReference>
<keyword evidence="9 11" id="KW-0406">Ion transport</keyword>
<evidence type="ECO:0000256" key="4">
    <source>
        <dbReference type="ARBA" id="ARBA00022692"/>
    </source>
</evidence>
<comment type="subcellular location">
    <subcellularLocation>
        <location evidence="11">Cell membrane</location>
        <topology evidence="11">Single-pass membrane protein</topology>
    </subcellularLocation>
</comment>
<comment type="similarity">
    <text evidence="11">Belongs to the KdpC family.</text>
</comment>
<sequence>MKTLWRPMATLFVALSLLTGVLYPLLITGIGRAVFARQAAGSLVFRDGQPIGSTLIGQNFDRPGYFWGRLSATAPMPYNGDASGGSNDGPLNPALVAAAKARIAALRAADPGNAAPVPVDLVTASGSGLDPQISPAAADYQAARVARARHLPLAEVQALIRRYTAGRQLGILGEPTVNVLALNLALDALGAKSAG</sequence>
<dbReference type="AlphaFoldDB" id="A0A0G3EMK8"/>
<accession>A0A0G3EMK8</accession>
<dbReference type="STRING" id="445709.ABW99_02360"/>
<evidence type="ECO:0000256" key="5">
    <source>
        <dbReference type="ARBA" id="ARBA00022741"/>
    </source>
</evidence>
<dbReference type="Pfam" id="PF02669">
    <property type="entry name" value="KdpC"/>
    <property type="match status" value="1"/>
</dbReference>